<dbReference type="InterPro" id="IPR022271">
    <property type="entry name" value="Lipocalin_ApoD"/>
</dbReference>
<dbReference type="SUPFAM" id="SSF50814">
    <property type="entry name" value="Lipocalins"/>
    <property type="match status" value="1"/>
</dbReference>
<keyword evidence="3" id="KW-0564">Palmitate</keyword>
<dbReference type="EMBL" id="AP021888">
    <property type="protein sequence ID" value="BBP44430.1"/>
    <property type="molecule type" value="Genomic_DNA"/>
</dbReference>
<keyword evidence="2" id="KW-0998">Cell outer membrane</keyword>
<protein>
    <recommendedName>
        <fullName evidence="2">Outer membrane lipoprotein Blc</fullName>
    </recommendedName>
</protein>
<dbReference type="PANTHER" id="PTHR10612:SF34">
    <property type="entry name" value="APOLIPOPROTEIN D"/>
    <property type="match status" value="1"/>
</dbReference>
<dbReference type="GO" id="GO:0008289">
    <property type="term" value="F:lipid binding"/>
    <property type="evidence" value="ECO:0007669"/>
    <property type="project" value="UniProtKB-UniRule"/>
</dbReference>
<comment type="function">
    <text evidence="2">Involved in the storage or transport of lipids necessary for membrane maintenance under stressful conditions. Displays a binding preference for lysophospholipids.</text>
</comment>
<keyword evidence="2" id="KW-0472">Membrane</keyword>
<dbReference type="GO" id="GO:0006950">
    <property type="term" value="P:response to stress"/>
    <property type="evidence" value="ECO:0007669"/>
    <property type="project" value="UniProtKB-ARBA"/>
</dbReference>
<feature type="lipid moiety-binding region" description="S-diacylglycerol cysteine" evidence="3">
    <location>
        <position position="18"/>
    </location>
</feature>
<comment type="similarity">
    <text evidence="1 2">Belongs to the calycin superfamily. Lipocalin family.</text>
</comment>
<dbReference type="Gene3D" id="2.40.128.20">
    <property type="match status" value="1"/>
</dbReference>
<evidence type="ECO:0000256" key="1">
    <source>
        <dbReference type="ARBA" id="ARBA00006889"/>
    </source>
</evidence>
<evidence type="ECO:0000313" key="6">
    <source>
        <dbReference type="Proteomes" id="UP000501466"/>
    </source>
</evidence>
<keyword evidence="2" id="KW-0732">Signal</keyword>
<keyword evidence="6" id="KW-1185">Reference proteome</keyword>
<evidence type="ECO:0000313" key="5">
    <source>
        <dbReference type="EMBL" id="BBP44430.1"/>
    </source>
</evidence>
<keyword evidence="2 3" id="KW-0449">Lipoprotein</keyword>
<evidence type="ECO:0000256" key="2">
    <source>
        <dbReference type="PIRNR" id="PIRNR036893"/>
    </source>
</evidence>
<dbReference type="InterPro" id="IPR000566">
    <property type="entry name" value="Lipocln_cytosolic_FA-bd_dom"/>
</dbReference>
<name>A0A6F8PR15_9GAMM</name>
<comment type="subcellular location">
    <subcellularLocation>
        <location evidence="2">Cell outer membrane</location>
    </subcellularLocation>
</comment>
<dbReference type="RefSeq" id="WP_173292144.1">
    <property type="nucleotide sequence ID" value="NZ_AP021888.1"/>
</dbReference>
<dbReference type="Proteomes" id="UP000501466">
    <property type="component" value="Chromosome"/>
</dbReference>
<dbReference type="PIRSF" id="PIRSF036893">
    <property type="entry name" value="Lipocalin_ApoD"/>
    <property type="match status" value="1"/>
</dbReference>
<dbReference type="InterPro" id="IPR002446">
    <property type="entry name" value="Lipocalin_bac"/>
</dbReference>
<feature type="domain" description="Lipocalin/cytosolic fatty-acid binding" evidence="4">
    <location>
        <begin position="32"/>
        <end position="164"/>
    </location>
</feature>
<gene>
    <name evidence="5" type="ORF">THMIRHAT_21760</name>
</gene>
<dbReference type="GO" id="GO:0009279">
    <property type="term" value="C:cell outer membrane"/>
    <property type="evidence" value="ECO:0007669"/>
    <property type="project" value="UniProtKB-SubCell"/>
</dbReference>
<dbReference type="PROSITE" id="PS51257">
    <property type="entry name" value="PROKAR_LIPOPROTEIN"/>
    <property type="match status" value="1"/>
</dbReference>
<dbReference type="Pfam" id="PF08212">
    <property type="entry name" value="Lipocalin_2"/>
    <property type="match status" value="1"/>
</dbReference>
<dbReference type="InterPro" id="IPR047202">
    <property type="entry name" value="Lipocalin_Blc-like_dom"/>
</dbReference>
<evidence type="ECO:0000256" key="3">
    <source>
        <dbReference type="PIRSR" id="PIRSR036893-52"/>
    </source>
</evidence>
<dbReference type="PANTHER" id="PTHR10612">
    <property type="entry name" value="APOLIPOPROTEIN D"/>
    <property type="match status" value="1"/>
</dbReference>
<feature type="chain" id="PRO_5026416092" description="Outer membrane lipoprotein Blc" evidence="2">
    <location>
        <begin position="21"/>
        <end position="176"/>
    </location>
</feature>
<dbReference type="CDD" id="cd19438">
    <property type="entry name" value="lipocalin_Blc-like"/>
    <property type="match status" value="1"/>
</dbReference>
<organism evidence="5 6">
    <name type="scientific">Thiosulfativibrio zosterae</name>
    <dbReference type="NCBI Taxonomy" id="2675053"/>
    <lineage>
        <taxon>Bacteria</taxon>
        <taxon>Pseudomonadati</taxon>
        <taxon>Pseudomonadota</taxon>
        <taxon>Gammaproteobacteria</taxon>
        <taxon>Thiotrichales</taxon>
        <taxon>Piscirickettsiaceae</taxon>
        <taxon>Thiosulfativibrio</taxon>
    </lineage>
</organism>
<proteinExistence type="inferred from homology"/>
<feature type="lipid moiety-binding region" description="N-palmitoyl cysteine" evidence="3">
    <location>
        <position position="18"/>
    </location>
</feature>
<sequence length="176" mass="19301">MKVFFALLGLSAILLSGCTAVPDKVTPVTPFELSRYLGTWTEIARLDHSFEKDLMQVTATYSMREDGGVKVLNRGVNVKTGEAKEAIGKAYFVEDTNVGRLKVSFFGPFYGGYNIAKLDADYSMALIIGPNLDYAWILARNPNPSAELCQAYFAKARDIGINQADWIAVQGCGKTE</sequence>
<dbReference type="InterPro" id="IPR012674">
    <property type="entry name" value="Calycin"/>
</dbReference>
<dbReference type="AlphaFoldDB" id="A0A6F8PR15"/>
<keyword evidence="2" id="KW-0446">Lipid-binding</keyword>
<comment type="subunit">
    <text evidence="2">Homodimer.</text>
</comment>
<dbReference type="PRINTS" id="PR01171">
    <property type="entry name" value="BCTLIPOCALIN"/>
</dbReference>
<accession>A0A6F8PR15</accession>
<dbReference type="KEGG" id="tzo:THMIRHAT_21760"/>
<feature type="signal peptide" evidence="2">
    <location>
        <begin position="1"/>
        <end position="20"/>
    </location>
</feature>
<evidence type="ECO:0000259" key="4">
    <source>
        <dbReference type="Pfam" id="PF08212"/>
    </source>
</evidence>
<reference evidence="6" key="1">
    <citation type="submission" date="2019-11" db="EMBL/GenBank/DDBJ databases">
        <title>Isolation and characterization of two novel species in the genus Thiomicrorhabdus.</title>
        <authorList>
            <person name="Mochizuki J."/>
            <person name="Kojima H."/>
            <person name="Fukui M."/>
        </authorList>
    </citation>
    <scope>NUCLEOTIDE SEQUENCE [LARGE SCALE GENOMIC DNA]</scope>
    <source>
        <strain evidence="6">AkT22</strain>
    </source>
</reference>